<evidence type="ECO:0000313" key="2">
    <source>
        <dbReference type="Proteomes" id="UP000887013"/>
    </source>
</evidence>
<organism evidence="1 2">
    <name type="scientific">Nephila pilipes</name>
    <name type="common">Giant wood spider</name>
    <name type="synonym">Nephila maculata</name>
    <dbReference type="NCBI Taxonomy" id="299642"/>
    <lineage>
        <taxon>Eukaryota</taxon>
        <taxon>Metazoa</taxon>
        <taxon>Ecdysozoa</taxon>
        <taxon>Arthropoda</taxon>
        <taxon>Chelicerata</taxon>
        <taxon>Arachnida</taxon>
        <taxon>Araneae</taxon>
        <taxon>Araneomorphae</taxon>
        <taxon>Entelegynae</taxon>
        <taxon>Araneoidea</taxon>
        <taxon>Nephilidae</taxon>
        <taxon>Nephila</taxon>
    </lineage>
</organism>
<gene>
    <name evidence="1" type="ORF">NPIL_221261</name>
</gene>
<dbReference type="AlphaFoldDB" id="A0A8X6QUI0"/>
<dbReference type="OrthoDB" id="6433184at2759"/>
<proteinExistence type="predicted"/>
<reference evidence="1" key="1">
    <citation type="submission" date="2020-08" db="EMBL/GenBank/DDBJ databases">
        <title>Multicomponent nature underlies the extraordinary mechanical properties of spider dragline silk.</title>
        <authorList>
            <person name="Kono N."/>
            <person name="Nakamura H."/>
            <person name="Mori M."/>
            <person name="Yoshida Y."/>
            <person name="Ohtoshi R."/>
            <person name="Malay A.D."/>
            <person name="Moran D.A.P."/>
            <person name="Tomita M."/>
            <person name="Numata K."/>
            <person name="Arakawa K."/>
        </authorList>
    </citation>
    <scope>NUCLEOTIDE SEQUENCE</scope>
</reference>
<comment type="caution">
    <text evidence="1">The sequence shown here is derived from an EMBL/GenBank/DDBJ whole genome shotgun (WGS) entry which is preliminary data.</text>
</comment>
<protein>
    <submittedName>
        <fullName evidence="1">Uncharacterized protein</fullName>
    </submittedName>
</protein>
<accession>A0A8X6QUI0</accession>
<dbReference type="Proteomes" id="UP000887013">
    <property type="component" value="Unassembled WGS sequence"/>
</dbReference>
<sequence length="115" mass="12833">MHLGLEQTAKGRREGPHIVESDECFNKGSSVALLEKNGESLCHCGIDNDESCVCARVGFIKSAFCGLDATILDDKVAAWVTKDKGVRGHVVVSPCPFVWLRRYNYRLVVWHKPIF</sequence>
<dbReference type="EMBL" id="BMAW01086093">
    <property type="protein sequence ID" value="GFU45982.1"/>
    <property type="molecule type" value="Genomic_DNA"/>
</dbReference>
<evidence type="ECO:0000313" key="1">
    <source>
        <dbReference type="EMBL" id="GFU45982.1"/>
    </source>
</evidence>
<name>A0A8X6QUI0_NEPPI</name>
<keyword evidence="2" id="KW-1185">Reference proteome</keyword>